<dbReference type="AlphaFoldDB" id="A0A1H3C7H5"/>
<dbReference type="Proteomes" id="UP000243778">
    <property type="component" value="Unassembled WGS sequence"/>
</dbReference>
<evidence type="ECO:0000313" key="1">
    <source>
        <dbReference type="EMBL" id="SDX50093.1"/>
    </source>
</evidence>
<dbReference type="EMBL" id="FNNU01000004">
    <property type="protein sequence ID" value="SDX50093.1"/>
    <property type="molecule type" value="Genomic_DNA"/>
</dbReference>
<name>A0A1H3C7H5_9PSED</name>
<organism evidence="1 2">
    <name type="scientific">Pseudomonas kuykendallii</name>
    <dbReference type="NCBI Taxonomy" id="1007099"/>
    <lineage>
        <taxon>Bacteria</taxon>
        <taxon>Pseudomonadati</taxon>
        <taxon>Pseudomonadota</taxon>
        <taxon>Gammaproteobacteria</taxon>
        <taxon>Pseudomonadales</taxon>
        <taxon>Pseudomonadaceae</taxon>
        <taxon>Pseudomonas</taxon>
    </lineage>
</organism>
<reference evidence="2" key="1">
    <citation type="submission" date="2016-10" db="EMBL/GenBank/DDBJ databases">
        <authorList>
            <person name="Varghese N."/>
            <person name="Submissions S."/>
        </authorList>
    </citation>
    <scope>NUCLEOTIDE SEQUENCE [LARGE SCALE GENOMIC DNA]</scope>
    <source>
        <strain evidence="2">NRRL B-59562</strain>
    </source>
</reference>
<proteinExistence type="predicted"/>
<dbReference type="STRING" id="1007099.SAMN05216287_3139"/>
<dbReference type="OrthoDB" id="9973857at2"/>
<sequence>MTDFTADWATIRDLLRIARRDEVLGFHDASVVVAARIGTRADDPEVIRAILAAGDALASNGFIRASLPFDEEAWIFAITPLGSQLLDWLDDEARWRRLQPLLDEKLGGTSDSYQPLSADTFGDALARVAAH</sequence>
<accession>A0A1H3C7H5</accession>
<protein>
    <submittedName>
        <fullName evidence="1">Uncharacterized protein</fullName>
    </submittedName>
</protein>
<keyword evidence="2" id="KW-1185">Reference proteome</keyword>
<gene>
    <name evidence="1" type="ORF">SAMN05216287_3139</name>
</gene>
<evidence type="ECO:0000313" key="2">
    <source>
        <dbReference type="Proteomes" id="UP000243778"/>
    </source>
</evidence>
<dbReference type="RefSeq" id="WP_090230110.1">
    <property type="nucleotide sequence ID" value="NZ_FNNU01000004.1"/>
</dbReference>